<dbReference type="GO" id="GO:0015658">
    <property type="term" value="F:branched-chain amino acid transmembrane transporter activity"/>
    <property type="evidence" value="ECO:0007669"/>
    <property type="project" value="InterPro"/>
</dbReference>
<evidence type="ECO:0000256" key="6">
    <source>
        <dbReference type="SAM" id="Phobius"/>
    </source>
</evidence>
<dbReference type="CDD" id="cd06581">
    <property type="entry name" value="TM_PBP1_LivM_like"/>
    <property type="match status" value="1"/>
</dbReference>
<feature type="transmembrane region" description="Helical" evidence="6">
    <location>
        <begin position="64"/>
        <end position="83"/>
    </location>
</feature>
<sequence length="410" mass="44436">MRKQIPNIAGGIFLIILLIFPLTYGAADYDYIMHILITGFFYAILAASWSMLSGYAGQFSFGHMGFMAIGAYTTGLFCHYIYLSPEPTELCAETPFFGQWLVVVNPIGVTSTTLTQDCLRQALEAWGGTVDVQPMPVLLGIILGTLMGALAGFLVGMLVLRLRAAYLALFTLGFSEILKATISAEIDITRGQAGLELPPLYPNGVNLFGTYFEPTDKLPPYYTMLALLLACLAVLGWLARSKFGLFVRALREDQDAAAALGVNTTRYKVLVFTITCAMAAAAGAVQGHYVQIITPNMLFLLQMSLVVAMAVIGGIENFVAAAIGAIILQVVLELLRNSFVIGGIEVDMTIWRLVFFGLLLMITLRFFRNGLIAPIIAYFRREGVAEETVAKRASTVTGPGGGPHRTEAPD</sequence>
<evidence type="ECO:0000256" key="4">
    <source>
        <dbReference type="ARBA" id="ARBA00022989"/>
    </source>
</evidence>
<dbReference type="EMBL" id="LAXI01000018">
    <property type="protein sequence ID" value="KRS15914.1"/>
    <property type="molecule type" value="Genomic_DNA"/>
</dbReference>
<gene>
    <name evidence="8" type="ORF">RIdsm_02153</name>
    <name evidence="7" type="ORF">XM52_21760</name>
</gene>
<reference evidence="7 9" key="1">
    <citation type="submission" date="2015-04" db="EMBL/GenBank/DDBJ databases">
        <title>The draft genome sequence of Roseovarius indicus B108T.</title>
        <authorList>
            <person name="Li G."/>
            <person name="Lai Q."/>
            <person name="Shao Z."/>
            <person name="Yan P."/>
        </authorList>
    </citation>
    <scope>NUCLEOTIDE SEQUENCE [LARGE SCALE GENOMIC DNA]</scope>
    <source>
        <strain evidence="7 9">B108</strain>
    </source>
</reference>
<keyword evidence="2" id="KW-1003">Cell membrane</keyword>
<evidence type="ECO:0000256" key="2">
    <source>
        <dbReference type="ARBA" id="ARBA00022475"/>
    </source>
</evidence>
<dbReference type="InterPro" id="IPR043428">
    <property type="entry name" value="LivM-like"/>
</dbReference>
<dbReference type="InterPro" id="IPR001851">
    <property type="entry name" value="ABC_transp_permease"/>
</dbReference>
<feature type="transmembrane region" description="Helical" evidence="6">
    <location>
        <begin position="137"/>
        <end position="160"/>
    </location>
</feature>
<dbReference type="Pfam" id="PF02653">
    <property type="entry name" value="BPD_transp_2"/>
    <property type="match status" value="1"/>
</dbReference>
<organism evidence="7 9">
    <name type="scientific">Roseovarius indicus</name>
    <dbReference type="NCBI Taxonomy" id="540747"/>
    <lineage>
        <taxon>Bacteria</taxon>
        <taxon>Pseudomonadati</taxon>
        <taxon>Pseudomonadota</taxon>
        <taxon>Alphaproteobacteria</taxon>
        <taxon>Rhodobacterales</taxon>
        <taxon>Roseobacteraceae</taxon>
        <taxon>Roseovarius</taxon>
    </lineage>
</organism>
<dbReference type="PATRIC" id="fig|540747.5.peg.2126"/>
<evidence type="ECO:0000313" key="8">
    <source>
        <dbReference type="EMBL" id="QEW26354.1"/>
    </source>
</evidence>
<evidence type="ECO:0000313" key="9">
    <source>
        <dbReference type="Proteomes" id="UP000051401"/>
    </source>
</evidence>
<dbReference type="Proteomes" id="UP000051401">
    <property type="component" value="Unassembled WGS sequence"/>
</dbReference>
<dbReference type="EMBL" id="CP031598">
    <property type="protein sequence ID" value="QEW26354.1"/>
    <property type="molecule type" value="Genomic_DNA"/>
</dbReference>
<dbReference type="RefSeq" id="WP_057819515.1">
    <property type="nucleotide sequence ID" value="NZ_CP031598.1"/>
</dbReference>
<comment type="subcellular location">
    <subcellularLocation>
        <location evidence="1">Cell membrane</location>
        <topology evidence="1">Multi-pass membrane protein</topology>
    </subcellularLocation>
</comment>
<dbReference type="OrthoDB" id="9810505at2"/>
<feature type="transmembrane region" description="Helical" evidence="6">
    <location>
        <begin position="297"/>
        <end position="330"/>
    </location>
</feature>
<name>A0A0T5P442_9RHOB</name>
<evidence type="ECO:0000313" key="10">
    <source>
        <dbReference type="Proteomes" id="UP000325785"/>
    </source>
</evidence>
<dbReference type="Proteomes" id="UP000325785">
    <property type="component" value="Chromosome"/>
</dbReference>
<feature type="transmembrane region" description="Helical" evidence="6">
    <location>
        <begin position="267"/>
        <end position="285"/>
    </location>
</feature>
<feature type="transmembrane region" description="Helical" evidence="6">
    <location>
        <begin position="350"/>
        <end position="367"/>
    </location>
</feature>
<dbReference type="STRING" id="540747.SAMN04488031_114130"/>
<feature type="transmembrane region" description="Helical" evidence="6">
    <location>
        <begin position="7"/>
        <end position="25"/>
    </location>
</feature>
<dbReference type="AlphaFoldDB" id="A0A0T5P442"/>
<feature type="transmembrane region" description="Helical" evidence="6">
    <location>
        <begin position="221"/>
        <end position="239"/>
    </location>
</feature>
<dbReference type="PANTHER" id="PTHR30482">
    <property type="entry name" value="HIGH-AFFINITY BRANCHED-CHAIN AMINO ACID TRANSPORT SYSTEM PERMEASE"/>
    <property type="match status" value="1"/>
</dbReference>
<feature type="transmembrane region" description="Helical" evidence="6">
    <location>
        <begin position="31"/>
        <end position="52"/>
    </location>
</feature>
<proteinExistence type="predicted"/>
<evidence type="ECO:0000256" key="1">
    <source>
        <dbReference type="ARBA" id="ARBA00004651"/>
    </source>
</evidence>
<protein>
    <submittedName>
        <fullName evidence="7">Branched-chain amino acid ABC transporter permease</fullName>
    </submittedName>
    <submittedName>
        <fullName evidence="8">Leucine/isoleucine/valine transporter permease subunit</fullName>
    </submittedName>
</protein>
<evidence type="ECO:0000256" key="3">
    <source>
        <dbReference type="ARBA" id="ARBA00022692"/>
    </source>
</evidence>
<evidence type="ECO:0000313" key="7">
    <source>
        <dbReference type="EMBL" id="KRS15914.1"/>
    </source>
</evidence>
<keyword evidence="3 6" id="KW-0812">Transmembrane</keyword>
<evidence type="ECO:0000256" key="5">
    <source>
        <dbReference type="ARBA" id="ARBA00023136"/>
    </source>
</evidence>
<accession>A0A0T5P442</accession>
<keyword evidence="4 6" id="KW-1133">Transmembrane helix</keyword>
<reference evidence="8 10" key="2">
    <citation type="submission" date="2018-08" db="EMBL/GenBank/DDBJ databases">
        <title>Genetic Globetrotter - A new plasmid hitch-hiking vast phylogenetic and geographic distances.</title>
        <authorList>
            <person name="Vollmers J."/>
            <person name="Petersen J."/>
        </authorList>
    </citation>
    <scope>NUCLEOTIDE SEQUENCE [LARGE SCALE GENOMIC DNA]</scope>
    <source>
        <strain evidence="8 10">DSM 26383</strain>
    </source>
</reference>
<dbReference type="GO" id="GO:0005886">
    <property type="term" value="C:plasma membrane"/>
    <property type="evidence" value="ECO:0007669"/>
    <property type="project" value="UniProtKB-SubCell"/>
</dbReference>
<dbReference type="KEGG" id="rid:RIdsm_02153"/>
<dbReference type="PANTHER" id="PTHR30482:SF10">
    <property type="entry name" value="HIGH-AFFINITY BRANCHED-CHAIN AMINO ACID TRANSPORT PROTEIN BRAE"/>
    <property type="match status" value="1"/>
</dbReference>
<keyword evidence="9" id="KW-1185">Reference proteome</keyword>
<keyword evidence="5 6" id="KW-0472">Membrane</keyword>